<dbReference type="AlphaFoldDB" id="A0AAD0PWJ1"/>
<evidence type="ECO:0000313" key="3">
    <source>
        <dbReference type="Proteomes" id="UP000006426"/>
    </source>
</evidence>
<gene>
    <name evidence="2" type="ORF">PLA107_033150</name>
</gene>
<reference evidence="2 3" key="1">
    <citation type="journal article" date="2011" name="PLoS Pathog.">
        <title>Dynamic evolution of pathogenicity revealed by sequencing and comparative genomics of 19 Pseudomonas syringae isolates.</title>
        <authorList>
            <person name="Baltrus D.A."/>
            <person name="Nishimura M.T."/>
            <person name="Romanchuk A."/>
            <person name="Chang J.H."/>
            <person name="Mukhtar M.S."/>
            <person name="Cherkis K."/>
            <person name="Roach J."/>
            <person name="Grant S.R."/>
            <person name="Jones C.D."/>
            <person name="Dangl J.L."/>
        </authorList>
    </citation>
    <scope>NUCLEOTIDE SEQUENCE [LARGE SCALE GENOMIC DNA]</scope>
    <source>
        <strain evidence="2 3">M301315</strain>
    </source>
</reference>
<feature type="binding site" evidence="1">
    <location>
        <position position="210"/>
    </location>
    <ligand>
        <name>Mg(2+)</name>
        <dbReference type="ChEBI" id="CHEBI:18420"/>
        <label>1</label>
    </ligand>
</feature>
<sequence>MIGAIIGDIVGSYHEFRDEKDYEGPLFRPESSITDDSILSIATAEAILRTQHYSDLYQRYCRAYPSYGYGGSFLDWAFVHNNYITPNYSWGNGSAMRVSAIGWAFDSPQRVMLEAQQSACITHAHPHGIAGAQATALAIYMARTGVPKAEIYETILEWFEYEEYTDLHTLHEEYTFDVSCQGTLPVALACVMQADSFEQVMRNGLYTGGDTDTLLAIAGAIAEPLYGIPEAMRNEALNMLNKHSPALLGMLCEFERKYGAGKIVAEPRSFGGLFKSLLRRR</sequence>
<dbReference type="RefSeq" id="WP_005742848.1">
    <property type="nucleotide sequence ID" value="NZ_CP031226.1"/>
</dbReference>
<accession>A0AAD0PWJ1</accession>
<feature type="binding site" evidence="1">
    <location>
        <position position="212"/>
    </location>
    <ligand>
        <name>Mg(2+)</name>
        <dbReference type="ChEBI" id="CHEBI:18420"/>
        <label>1</label>
    </ligand>
</feature>
<feature type="binding site" evidence="1">
    <location>
        <position position="213"/>
    </location>
    <ligand>
        <name>Mg(2+)</name>
        <dbReference type="ChEBI" id="CHEBI:18420"/>
        <label>1</label>
    </ligand>
</feature>
<evidence type="ECO:0000256" key="1">
    <source>
        <dbReference type="PIRSR" id="PIRSR605502-1"/>
    </source>
</evidence>
<dbReference type="EMBL" id="CP031226">
    <property type="protein sequence ID" value="AXH60074.1"/>
    <property type="molecule type" value="Genomic_DNA"/>
</dbReference>
<geneLocation type="plasmid" evidence="3">
    <name>pmppla107</name>
</geneLocation>
<keyword evidence="1" id="KW-0479">Metal-binding</keyword>
<protein>
    <submittedName>
        <fullName evidence="2">ADP-ribosylglycohydrolase</fullName>
    </submittedName>
</protein>
<dbReference type="Gene3D" id="1.10.4080.10">
    <property type="entry name" value="ADP-ribosylation/Crystallin J1"/>
    <property type="match status" value="1"/>
</dbReference>
<dbReference type="SUPFAM" id="SSF101478">
    <property type="entry name" value="ADP-ribosylglycohydrolase"/>
    <property type="match status" value="1"/>
</dbReference>
<dbReference type="Proteomes" id="UP000006426">
    <property type="component" value="Plasmid pmppla107"/>
</dbReference>
<dbReference type="InterPro" id="IPR036705">
    <property type="entry name" value="Ribosyl_crysJ1_sf"/>
</dbReference>
<dbReference type="InterPro" id="IPR005502">
    <property type="entry name" value="Ribosyl_crysJ1"/>
</dbReference>
<proteinExistence type="predicted"/>
<evidence type="ECO:0000313" key="2">
    <source>
        <dbReference type="EMBL" id="AXH60074.1"/>
    </source>
</evidence>
<dbReference type="GO" id="GO:0046872">
    <property type="term" value="F:metal ion binding"/>
    <property type="evidence" value="ECO:0007669"/>
    <property type="project" value="UniProtKB-KW"/>
</dbReference>
<dbReference type="Pfam" id="PF03747">
    <property type="entry name" value="ADP_ribosyl_GH"/>
    <property type="match status" value="1"/>
</dbReference>
<dbReference type="PANTHER" id="PTHR16222">
    <property type="entry name" value="ADP-RIBOSYLGLYCOHYDROLASE"/>
    <property type="match status" value="1"/>
</dbReference>
<name>A0AAD0PWJ1_PSEAV</name>
<dbReference type="PANTHER" id="PTHR16222:SF12">
    <property type="entry name" value="ADP-RIBOSYLGLYCOHYDROLASE-RELATED"/>
    <property type="match status" value="1"/>
</dbReference>
<keyword evidence="1" id="KW-0460">Magnesium</keyword>
<feature type="binding site" evidence="1">
    <location>
        <position position="35"/>
    </location>
    <ligand>
        <name>Mg(2+)</name>
        <dbReference type="ChEBI" id="CHEBI:18420"/>
        <label>1</label>
    </ligand>
</feature>
<organism evidence="2 3">
    <name type="scientific">Pseudomonas amygdali pv. lachrymans str. M301315</name>
    <dbReference type="NCBI Taxonomy" id="629260"/>
    <lineage>
        <taxon>Bacteria</taxon>
        <taxon>Pseudomonadati</taxon>
        <taxon>Pseudomonadota</taxon>
        <taxon>Gammaproteobacteria</taxon>
        <taxon>Pseudomonadales</taxon>
        <taxon>Pseudomonadaceae</taxon>
        <taxon>Pseudomonas</taxon>
        <taxon>Pseudomonas amygdali</taxon>
    </lineage>
</organism>
<dbReference type="InterPro" id="IPR050792">
    <property type="entry name" value="ADP-ribosylglycohydrolase"/>
</dbReference>
<keyword evidence="2" id="KW-0614">Plasmid</keyword>
<feature type="binding site" evidence="1">
    <location>
        <position position="36"/>
    </location>
    <ligand>
        <name>Mg(2+)</name>
        <dbReference type="ChEBI" id="CHEBI:18420"/>
        <label>1</label>
    </ligand>
</feature>
<comment type="cofactor">
    <cofactor evidence="1">
        <name>Mg(2+)</name>
        <dbReference type="ChEBI" id="CHEBI:18420"/>
    </cofactor>
    <text evidence="1">Binds 2 magnesium ions per subunit.</text>
</comment>
<dbReference type="GeneID" id="39474644"/>
<feature type="binding site" evidence="1">
    <location>
        <position position="34"/>
    </location>
    <ligand>
        <name>Mg(2+)</name>
        <dbReference type="ChEBI" id="CHEBI:18420"/>
        <label>1</label>
    </ligand>
</feature>